<dbReference type="EMBL" id="JALNTZ010000005">
    <property type="protein sequence ID" value="KAJ3651113.1"/>
    <property type="molecule type" value="Genomic_DNA"/>
</dbReference>
<keyword evidence="11" id="KW-0238">DNA-binding</keyword>
<keyword evidence="5" id="KW-0217">Developmental protein</keyword>
<evidence type="ECO:0000259" key="14">
    <source>
        <dbReference type="PROSITE" id="PS50157"/>
    </source>
</evidence>
<evidence type="ECO:0000256" key="3">
    <source>
        <dbReference type="ARBA" id="ARBA00007746"/>
    </source>
</evidence>
<dbReference type="InterPro" id="IPR036236">
    <property type="entry name" value="Znf_C2H2_sf"/>
</dbReference>
<dbReference type="Proteomes" id="UP001168821">
    <property type="component" value="Unassembled WGS sequence"/>
</dbReference>
<evidence type="ECO:0000256" key="6">
    <source>
        <dbReference type="ARBA" id="ARBA00022492"/>
    </source>
</evidence>
<dbReference type="Pfam" id="PF00096">
    <property type="entry name" value="zf-C2H2"/>
    <property type="match status" value="2"/>
</dbReference>
<gene>
    <name evidence="15" type="ORF">Zmor_017172</name>
</gene>
<comment type="caution">
    <text evidence="15">The sequence shown here is derived from an EMBL/GenBank/DDBJ whole genome shotgun (WGS) entry which is preliminary data.</text>
</comment>
<dbReference type="SMART" id="SM00355">
    <property type="entry name" value="ZnF_C2H2"/>
    <property type="match status" value="5"/>
</dbReference>
<accession>A0AA38MC67</accession>
<dbReference type="AlphaFoldDB" id="A0AA38MC67"/>
<proteinExistence type="inferred from homology"/>
<sequence>MLPLQHSDFSRTRAPSKNVHRLSLFDCTNSNLEAYTCRECTFQTRLIFLFQQHLKCHDIKQDSQNGPPKGENALNNYVCQVCNFDTYFSLKWLQHVTQCPKNTETNCRKHKIFKHLSDNDSIWYHCVKCPYKVKRRSDLKGLCVDRRFMRWYKCGMCPYKTKRLGNLKMHINARHLNEGDIKWYKCGKCPYKAKDNSTLKRHIKVRHLGEEDVKWYKCDKCPYKSKLSTPLKQHINALHLDEGDVQWYECQQCVFKSKRKSSLNRHINKRH</sequence>
<evidence type="ECO:0000256" key="9">
    <source>
        <dbReference type="ARBA" id="ARBA00022771"/>
    </source>
</evidence>
<evidence type="ECO:0000256" key="7">
    <source>
        <dbReference type="ARBA" id="ARBA00022723"/>
    </source>
</evidence>
<evidence type="ECO:0000256" key="11">
    <source>
        <dbReference type="ARBA" id="ARBA00023125"/>
    </source>
</evidence>
<dbReference type="GO" id="GO:0035282">
    <property type="term" value="P:segmentation"/>
    <property type="evidence" value="ECO:0007669"/>
    <property type="project" value="UniProtKB-KW"/>
</dbReference>
<evidence type="ECO:0000313" key="16">
    <source>
        <dbReference type="Proteomes" id="UP001168821"/>
    </source>
</evidence>
<dbReference type="PANTHER" id="PTHR24392">
    <property type="entry name" value="ZINC FINGER PROTEIN"/>
    <property type="match status" value="1"/>
</dbReference>
<comment type="function">
    <text evidence="1">Gap class segmentation protein that controls development of head structures.</text>
</comment>
<evidence type="ECO:0000256" key="1">
    <source>
        <dbReference type="ARBA" id="ARBA00003983"/>
    </source>
</evidence>
<evidence type="ECO:0000256" key="2">
    <source>
        <dbReference type="ARBA" id="ARBA00004123"/>
    </source>
</evidence>
<keyword evidence="9 13" id="KW-0863">Zinc-finger</keyword>
<dbReference type="InterPro" id="IPR013087">
    <property type="entry name" value="Znf_C2H2_type"/>
</dbReference>
<evidence type="ECO:0000256" key="8">
    <source>
        <dbReference type="ARBA" id="ARBA00022737"/>
    </source>
</evidence>
<evidence type="ECO:0000256" key="10">
    <source>
        <dbReference type="ARBA" id="ARBA00022833"/>
    </source>
</evidence>
<keyword evidence="12" id="KW-0539">Nucleus</keyword>
<dbReference type="PROSITE" id="PS50157">
    <property type="entry name" value="ZINC_FINGER_C2H2_2"/>
    <property type="match status" value="2"/>
</dbReference>
<comment type="similarity">
    <text evidence="3">Belongs to the hunchback C2H2-type zinc-finger protein family.</text>
</comment>
<keyword evidence="8" id="KW-0677">Repeat</keyword>
<dbReference type="FunFam" id="3.30.160.60:FF:002203">
    <property type="entry name" value="Zinc finger protein 142-like Protein"/>
    <property type="match status" value="2"/>
</dbReference>
<feature type="domain" description="C2H2-type" evidence="14">
    <location>
        <begin position="248"/>
        <end position="271"/>
    </location>
</feature>
<dbReference type="SUPFAM" id="SSF57667">
    <property type="entry name" value="beta-beta-alpha zinc fingers"/>
    <property type="match status" value="1"/>
</dbReference>
<evidence type="ECO:0000313" key="15">
    <source>
        <dbReference type="EMBL" id="KAJ3651113.1"/>
    </source>
</evidence>
<organism evidence="15 16">
    <name type="scientific">Zophobas morio</name>
    <dbReference type="NCBI Taxonomy" id="2755281"/>
    <lineage>
        <taxon>Eukaryota</taxon>
        <taxon>Metazoa</taxon>
        <taxon>Ecdysozoa</taxon>
        <taxon>Arthropoda</taxon>
        <taxon>Hexapoda</taxon>
        <taxon>Insecta</taxon>
        <taxon>Pterygota</taxon>
        <taxon>Neoptera</taxon>
        <taxon>Endopterygota</taxon>
        <taxon>Coleoptera</taxon>
        <taxon>Polyphaga</taxon>
        <taxon>Cucujiformia</taxon>
        <taxon>Tenebrionidae</taxon>
        <taxon>Zophobas</taxon>
    </lineage>
</organism>
<keyword evidence="16" id="KW-1185">Reference proteome</keyword>
<dbReference type="GO" id="GO:0008270">
    <property type="term" value="F:zinc ion binding"/>
    <property type="evidence" value="ECO:0007669"/>
    <property type="project" value="UniProtKB-KW"/>
</dbReference>
<dbReference type="PANTHER" id="PTHR24392:SF49">
    <property type="entry name" value="PROTEIN HUNCHBACK"/>
    <property type="match status" value="1"/>
</dbReference>
<dbReference type="Gene3D" id="3.30.160.60">
    <property type="entry name" value="Classic Zinc Finger"/>
    <property type="match status" value="2"/>
</dbReference>
<evidence type="ECO:0000256" key="12">
    <source>
        <dbReference type="ARBA" id="ARBA00023242"/>
    </source>
</evidence>
<keyword evidence="10" id="KW-0862">Zinc</keyword>
<dbReference type="GO" id="GO:0003677">
    <property type="term" value="F:DNA binding"/>
    <property type="evidence" value="ECO:0007669"/>
    <property type="project" value="UniProtKB-KW"/>
</dbReference>
<feature type="domain" description="C2H2-type" evidence="14">
    <location>
        <begin position="184"/>
        <end position="212"/>
    </location>
</feature>
<evidence type="ECO:0000256" key="4">
    <source>
        <dbReference type="ARBA" id="ARBA00013638"/>
    </source>
</evidence>
<dbReference type="GO" id="GO:0005634">
    <property type="term" value="C:nucleus"/>
    <property type="evidence" value="ECO:0007669"/>
    <property type="project" value="UniProtKB-SubCell"/>
</dbReference>
<evidence type="ECO:0000256" key="5">
    <source>
        <dbReference type="ARBA" id="ARBA00022473"/>
    </source>
</evidence>
<name>A0AA38MC67_9CUCU</name>
<keyword evidence="6" id="KW-0302">Gap protein</keyword>
<reference evidence="15" key="1">
    <citation type="journal article" date="2023" name="G3 (Bethesda)">
        <title>Whole genome assemblies of Zophobas morio and Tenebrio molitor.</title>
        <authorList>
            <person name="Kaur S."/>
            <person name="Stinson S.A."/>
            <person name="diCenzo G.C."/>
        </authorList>
    </citation>
    <scope>NUCLEOTIDE SEQUENCE</scope>
    <source>
        <strain evidence="15">QUZm001</strain>
    </source>
</reference>
<evidence type="ECO:0000256" key="13">
    <source>
        <dbReference type="PROSITE-ProRule" id="PRU00042"/>
    </source>
</evidence>
<keyword evidence="7" id="KW-0479">Metal-binding</keyword>
<protein>
    <recommendedName>
        <fullName evidence="4">Protein hunchback</fullName>
    </recommendedName>
</protein>
<comment type="subcellular location">
    <subcellularLocation>
        <location evidence="2">Nucleus</location>
    </subcellularLocation>
</comment>